<feature type="transmembrane region" description="Helical" evidence="1">
    <location>
        <begin position="41"/>
        <end position="64"/>
    </location>
</feature>
<evidence type="ECO:0000313" key="2">
    <source>
        <dbReference type="EMBL" id="MDQ0438422.1"/>
    </source>
</evidence>
<keyword evidence="1" id="KW-1133">Transmembrane helix</keyword>
<dbReference type="EMBL" id="JAUSVO010000004">
    <property type="protein sequence ID" value="MDQ0438422.1"/>
    <property type="molecule type" value="Genomic_DNA"/>
</dbReference>
<dbReference type="PANTHER" id="PTHR41983:SF2">
    <property type="entry name" value="SHORT-CHAIN FATTY ACID TRANSPORTER-RELATED"/>
    <property type="match status" value="1"/>
</dbReference>
<comment type="caution">
    <text evidence="2">The sequence shown here is derived from an EMBL/GenBank/DDBJ whole genome shotgun (WGS) entry which is preliminary data.</text>
</comment>
<feature type="transmembrane region" description="Helical" evidence="1">
    <location>
        <begin position="232"/>
        <end position="251"/>
    </location>
</feature>
<dbReference type="PANTHER" id="PTHR41983">
    <property type="entry name" value="SHORT-CHAIN FATTY ACID TRANSPORTER-RELATED"/>
    <property type="match status" value="1"/>
</dbReference>
<feature type="transmembrane region" description="Helical" evidence="1">
    <location>
        <begin position="182"/>
        <end position="199"/>
    </location>
</feature>
<feature type="transmembrane region" description="Helical" evidence="1">
    <location>
        <begin position="428"/>
        <end position="446"/>
    </location>
</feature>
<keyword evidence="1" id="KW-0472">Membrane</keyword>
<feature type="transmembrane region" description="Helical" evidence="1">
    <location>
        <begin position="330"/>
        <end position="359"/>
    </location>
</feature>
<dbReference type="Pfam" id="PF02667">
    <property type="entry name" value="SCFA_trans"/>
    <property type="match status" value="1"/>
</dbReference>
<proteinExistence type="predicted"/>
<accession>A0ABU0H7Y6</accession>
<feature type="transmembrane region" description="Helical" evidence="1">
    <location>
        <begin position="156"/>
        <end position="176"/>
    </location>
</feature>
<keyword evidence="3" id="KW-1185">Reference proteome</keyword>
<dbReference type="InterPro" id="IPR006160">
    <property type="entry name" value="SCFA_transpt_AtoE"/>
</dbReference>
<name>A0ABU0H7Y6_9HYPH</name>
<feature type="transmembrane region" description="Helical" evidence="1">
    <location>
        <begin position="263"/>
        <end position="282"/>
    </location>
</feature>
<feature type="transmembrane region" description="Helical" evidence="1">
    <location>
        <begin position="85"/>
        <end position="107"/>
    </location>
</feature>
<feature type="transmembrane region" description="Helical" evidence="1">
    <location>
        <begin position="371"/>
        <end position="394"/>
    </location>
</feature>
<protein>
    <submittedName>
        <fullName evidence="2">Short-chain fatty acids transporter</fullName>
    </submittedName>
</protein>
<feature type="transmembrane region" description="Helical" evidence="1">
    <location>
        <begin position="294"/>
        <end position="318"/>
    </location>
</feature>
<reference evidence="2 3" key="1">
    <citation type="submission" date="2023-07" db="EMBL/GenBank/DDBJ databases">
        <title>Genomic Encyclopedia of Type Strains, Phase IV (KMG-IV): sequencing the most valuable type-strain genomes for metagenomic binning, comparative biology and taxonomic classification.</title>
        <authorList>
            <person name="Goeker M."/>
        </authorList>
    </citation>
    <scope>NUCLEOTIDE SEQUENCE [LARGE SCALE GENOMIC DNA]</scope>
    <source>
        <strain evidence="2 3">B6-8</strain>
    </source>
</reference>
<feature type="transmembrane region" description="Helical" evidence="1">
    <location>
        <begin position="9"/>
        <end position="29"/>
    </location>
</feature>
<keyword evidence="1" id="KW-0812">Transmembrane</keyword>
<organism evidence="2 3">
    <name type="scientific">Kaistia dalseonensis</name>
    <dbReference type="NCBI Taxonomy" id="410840"/>
    <lineage>
        <taxon>Bacteria</taxon>
        <taxon>Pseudomonadati</taxon>
        <taxon>Pseudomonadota</taxon>
        <taxon>Alphaproteobacteria</taxon>
        <taxon>Hyphomicrobiales</taxon>
        <taxon>Kaistiaceae</taxon>
        <taxon>Kaistia</taxon>
    </lineage>
</organism>
<sequence>MTSRWYPDAYVFALGVVVLVAIAAMLHGASPLAVSIAFGNGFWSLAPFTLQMAYVAIGGFVVATSLPAAKLMRRVARQPSSGRSAIVWVGLISIGLSLVNWGLSLIFSGLLVRELARRSDIRLDYRAAGAAAYLGLGCGFTLGLSSSAAQLQANAASIPASLMSITGVIGFSQTIFTWQNGLTIAVVAAVSAAVCYLTAPCPGNLRTASDLGIDLSTIEPAIAKDRHPADRLADSPLLTLLVVALGAGWIVDRFASGNPIQHLSGLETYNFVFLLFGILLHWRPSNLAQAFAKAVPSVSGVLLQFPFYAGIAAILTVPRNAAGHTLSDSIASLFIGASSGPVSFSVVVGVYSAFLGLFIPSAGGKWIIEAPYVATAANALGAHLGWTVMIYNITETLPNFVNPFWMLPLLGILGLRAKDLVGYTAAQFVVHFPIALVLGAVLMTTFN</sequence>
<feature type="transmembrane region" description="Helical" evidence="1">
    <location>
        <begin position="127"/>
        <end position="144"/>
    </location>
</feature>
<evidence type="ECO:0000256" key="1">
    <source>
        <dbReference type="SAM" id="Phobius"/>
    </source>
</evidence>
<gene>
    <name evidence="2" type="ORF">QO014_002817</name>
</gene>
<evidence type="ECO:0000313" key="3">
    <source>
        <dbReference type="Proteomes" id="UP001241603"/>
    </source>
</evidence>
<dbReference type="Proteomes" id="UP001241603">
    <property type="component" value="Unassembled WGS sequence"/>
</dbReference>